<proteinExistence type="predicted"/>
<dbReference type="SUPFAM" id="SSF50370">
    <property type="entry name" value="Ricin B-like lectins"/>
    <property type="match status" value="1"/>
</dbReference>
<comment type="caution">
    <text evidence="2">The sequence shown here is derived from an EMBL/GenBank/DDBJ whole genome shotgun (WGS) entry which is preliminary data.</text>
</comment>
<evidence type="ECO:0000313" key="2">
    <source>
        <dbReference type="EMBL" id="KAJ7704882.1"/>
    </source>
</evidence>
<dbReference type="PROSITE" id="PS50231">
    <property type="entry name" value="RICIN_B_LECTIN"/>
    <property type="match status" value="1"/>
</dbReference>
<name>A0AAD7GTH5_MYCRO</name>
<protein>
    <recommendedName>
        <fullName evidence="1">Ricin B lectin domain-containing protein</fullName>
    </recommendedName>
</protein>
<dbReference type="InterPro" id="IPR035992">
    <property type="entry name" value="Ricin_B-like_lectins"/>
</dbReference>
<dbReference type="InterPro" id="IPR000772">
    <property type="entry name" value="Ricin_B_lectin"/>
</dbReference>
<dbReference type="EMBL" id="JARKIE010000009">
    <property type="protein sequence ID" value="KAJ7704882.1"/>
    <property type="molecule type" value="Genomic_DNA"/>
</dbReference>
<organism evidence="2 3">
    <name type="scientific">Mycena rosella</name>
    <name type="common">Pink bonnet</name>
    <name type="synonym">Agaricus rosellus</name>
    <dbReference type="NCBI Taxonomy" id="1033263"/>
    <lineage>
        <taxon>Eukaryota</taxon>
        <taxon>Fungi</taxon>
        <taxon>Dikarya</taxon>
        <taxon>Basidiomycota</taxon>
        <taxon>Agaricomycotina</taxon>
        <taxon>Agaricomycetes</taxon>
        <taxon>Agaricomycetidae</taxon>
        <taxon>Agaricales</taxon>
        <taxon>Marasmiineae</taxon>
        <taxon>Mycenaceae</taxon>
        <taxon>Mycena</taxon>
    </lineage>
</organism>
<dbReference type="Pfam" id="PF00652">
    <property type="entry name" value="Ricin_B_lectin"/>
    <property type="match status" value="1"/>
</dbReference>
<accession>A0AAD7GTH5</accession>
<feature type="domain" description="Ricin B lectin" evidence="1">
    <location>
        <begin position="57"/>
        <end position="167"/>
    </location>
</feature>
<keyword evidence="3" id="KW-1185">Reference proteome</keyword>
<sequence>MSKKWQNEDATQHDSINNAKGRARRKNLLKIPCKAAAFWLGFGLRESQAGPKADPGQTFGNQAQIWDCDATNGNQRWNALGVTTPKSFVLSLKDPALCVTASANAANASVVIEPCSPGSVSQTCSDPANSGQVVIFENLCMSPATHVNDGTKIILASCDPADAAQDWGHGTGIINNGNIPKSCLDLTNGDETPGNQLQTWTCTILTSTTDNTNQDWIETPTF</sequence>
<gene>
    <name evidence="2" type="ORF">B0H17DRAFT_1193375</name>
</gene>
<dbReference type="Proteomes" id="UP001221757">
    <property type="component" value="Unassembled WGS sequence"/>
</dbReference>
<reference evidence="2" key="1">
    <citation type="submission" date="2023-03" db="EMBL/GenBank/DDBJ databases">
        <title>Massive genome expansion in bonnet fungi (Mycena s.s.) driven by repeated elements and novel gene families across ecological guilds.</title>
        <authorList>
            <consortium name="Lawrence Berkeley National Laboratory"/>
            <person name="Harder C.B."/>
            <person name="Miyauchi S."/>
            <person name="Viragh M."/>
            <person name="Kuo A."/>
            <person name="Thoen E."/>
            <person name="Andreopoulos B."/>
            <person name="Lu D."/>
            <person name="Skrede I."/>
            <person name="Drula E."/>
            <person name="Henrissat B."/>
            <person name="Morin E."/>
            <person name="Kohler A."/>
            <person name="Barry K."/>
            <person name="LaButti K."/>
            <person name="Morin E."/>
            <person name="Salamov A."/>
            <person name="Lipzen A."/>
            <person name="Mereny Z."/>
            <person name="Hegedus B."/>
            <person name="Baldrian P."/>
            <person name="Stursova M."/>
            <person name="Weitz H."/>
            <person name="Taylor A."/>
            <person name="Grigoriev I.V."/>
            <person name="Nagy L.G."/>
            <person name="Martin F."/>
            <person name="Kauserud H."/>
        </authorList>
    </citation>
    <scope>NUCLEOTIDE SEQUENCE</scope>
    <source>
        <strain evidence="2">CBHHK067</strain>
    </source>
</reference>
<dbReference type="Gene3D" id="2.80.10.50">
    <property type="match status" value="2"/>
</dbReference>
<evidence type="ECO:0000313" key="3">
    <source>
        <dbReference type="Proteomes" id="UP001221757"/>
    </source>
</evidence>
<evidence type="ECO:0000259" key="1">
    <source>
        <dbReference type="Pfam" id="PF00652"/>
    </source>
</evidence>
<dbReference type="AlphaFoldDB" id="A0AAD7GTH5"/>